<evidence type="ECO:0000256" key="1">
    <source>
        <dbReference type="SAM" id="MobiDB-lite"/>
    </source>
</evidence>
<gene>
    <name evidence="2" type="ORF">FOZG_02522</name>
</gene>
<accession>W9KZ73</accession>
<dbReference type="VEuPathDB" id="FungiDB:FOZG_02522"/>
<dbReference type="EMBL" id="JH717897">
    <property type="protein sequence ID" value="EWZ46373.1"/>
    <property type="molecule type" value="Genomic_DNA"/>
</dbReference>
<evidence type="ECO:0000313" key="2">
    <source>
        <dbReference type="EMBL" id="EWZ46373.1"/>
    </source>
</evidence>
<feature type="compositionally biased region" description="Low complexity" evidence="1">
    <location>
        <begin position="16"/>
        <end position="28"/>
    </location>
</feature>
<dbReference type="AlphaFoldDB" id="W9KZ73"/>
<feature type="region of interest" description="Disordered" evidence="1">
    <location>
        <begin position="1"/>
        <end position="44"/>
    </location>
</feature>
<sequence>MAQRTLFESTTFQENSGISGIKGLSGKGRVVTDDSSELGQHDRKDHIEKNHMDMCKFFGASDPEYDKVAGEINRHILRLRQGTDERGASE</sequence>
<dbReference type="HOGENOM" id="CLU_2440918_0_0_1"/>
<feature type="compositionally biased region" description="Polar residues" evidence="1">
    <location>
        <begin position="1"/>
        <end position="15"/>
    </location>
</feature>
<protein>
    <submittedName>
        <fullName evidence="2">Uncharacterized protein</fullName>
    </submittedName>
</protein>
<proteinExistence type="predicted"/>
<name>W9KZ73_FUSOX</name>
<organism evidence="2">
    <name type="scientific">Fusarium oxysporum Fo47</name>
    <dbReference type="NCBI Taxonomy" id="660027"/>
    <lineage>
        <taxon>Eukaryota</taxon>
        <taxon>Fungi</taxon>
        <taxon>Dikarya</taxon>
        <taxon>Ascomycota</taxon>
        <taxon>Pezizomycotina</taxon>
        <taxon>Sordariomycetes</taxon>
        <taxon>Hypocreomycetidae</taxon>
        <taxon>Hypocreales</taxon>
        <taxon>Nectriaceae</taxon>
        <taxon>Fusarium</taxon>
        <taxon>Fusarium oxysporum species complex</taxon>
    </lineage>
</organism>
<dbReference type="Proteomes" id="UP000030766">
    <property type="component" value="Unassembled WGS sequence"/>
</dbReference>
<reference evidence="2" key="1">
    <citation type="submission" date="2011-06" db="EMBL/GenBank/DDBJ databases">
        <title>The Genome Sequence of Fusarium oxysporum Fo47.</title>
        <authorList>
            <consortium name="The Broad Institute Genome Sequencing Platform"/>
            <person name="Ma L.-J."/>
            <person name="Gale L.R."/>
            <person name="Schwartz D.C."/>
            <person name="Zhou S."/>
            <person name="Corby-Kistler H."/>
            <person name="Young S.K."/>
            <person name="Zeng Q."/>
            <person name="Gargeya S."/>
            <person name="Fitzgerald M."/>
            <person name="Haas B."/>
            <person name="Abouelleil A."/>
            <person name="Alvarado L."/>
            <person name="Arachchi H.M."/>
            <person name="Berlin A."/>
            <person name="Brown A."/>
            <person name="Chapman S.B."/>
            <person name="Chen Z."/>
            <person name="Dunbar C."/>
            <person name="Freedman E."/>
            <person name="Gearin G."/>
            <person name="Gellesch M."/>
            <person name="Goldberg J."/>
            <person name="Griggs A."/>
            <person name="Gujja S."/>
            <person name="Heiman D."/>
            <person name="Howarth C."/>
            <person name="Larson L."/>
            <person name="Lui A."/>
            <person name="MacDonald P.J.P."/>
            <person name="Mehta T."/>
            <person name="Montmayeur A."/>
            <person name="Murphy C."/>
            <person name="Neiman D."/>
            <person name="Pearson M."/>
            <person name="Priest M."/>
            <person name="Roberts A."/>
            <person name="Saif S."/>
            <person name="Shea T."/>
            <person name="Shenoy N."/>
            <person name="Sisk P."/>
            <person name="Stolte C."/>
            <person name="Sykes S."/>
            <person name="Wortman J."/>
            <person name="Nusbaum C."/>
            <person name="Birren B."/>
        </authorList>
    </citation>
    <scope>NUCLEOTIDE SEQUENCE [LARGE SCALE GENOMIC DNA]</scope>
    <source>
        <strain evidence="2">Fo47</strain>
    </source>
</reference>
<reference evidence="2" key="2">
    <citation type="submission" date="2012-06" db="EMBL/GenBank/DDBJ databases">
        <title>Annotation of the Genome Sequence of Fusarium oxysporum Fo47.</title>
        <authorList>
            <consortium name="The Broad Institute Genomics Platform"/>
            <person name="Ma L.-J."/>
            <person name="Corby-Kistler H."/>
            <person name="Broz K."/>
            <person name="Gale L.R."/>
            <person name="Jonkers W."/>
            <person name="O'Donnell K."/>
            <person name="Ploetz R."/>
            <person name="Steinberg C."/>
            <person name="Schwartz D.C."/>
            <person name="VanEtten H."/>
            <person name="Zhou S."/>
            <person name="Young S.K."/>
            <person name="Zeng Q."/>
            <person name="Gargeya S."/>
            <person name="Fitzgerald M."/>
            <person name="Abouelleil A."/>
            <person name="Alvarado L."/>
            <person name="Chapman S.B."/>
            <person name="Gainer-Dewar J."/>
            <person name="Goldberg J."/>
            <person name="Griggs A."/>
            <person name="Gujja S."/>
            <person name="Hansen M."/>
            <person name="Howarth C."/>
            <person name="Imamovic A."/>
            <person name="Ireland A."/>
            <person name="Larimer J."/>
            <person name="McCowan C."/>
            <person name="Murphy C."/>
            <person name="Pearson M."/>
            <person name="Poon T.W."/>
            <person name="Priest M."/>
            <person name="Roberts A."/>
            <person name="Saif S."/>
            <person name="Shea T."/>
            <person name="Sykes S."/>
            <person name="Wortman J."/>
            <person name="Nusbaum C."/>
            <person name="Birren B."/>
        </authorList>
    </citation>
    <scope>NUCLEOTIDE SEQUENCE</scope>
    <source>
        <strain evidence="2">Fo47</strain>
    </source>
</reference>